<organism evidence="1">
    <name type="scientific">viral metagenome</name>
    <dbReference type="NCBI Taxonomy" id="1070528"/>
    <lineage>
        <taxon>unclassified sequences</taxon>
        <taxon>metagenomes</taxon>
        <taxon>organismal metagenomes</taxon>
    </lineage>
</organism>
<name>A0A6C0BHM3_9ZZZZ</name>
<evidence type="ECO:0000313" key="1">
    <source>
        <dbReference type="EMBL" id="QHS91049.1"/>
    </source>
</evidence>
<dbReference type="EMBL" id="MN739154">
    <property type="protein sequence ID" value="QHS91049.1"/>
    <property type="molecule type" value="Genomic_DNA"/>
</dbReference>
<protein>
    <submittedName>
        <fullName evidence="1">Uncharacterized protein</fullName>
    </submittedName>
</protein>
<sequence>MFIIPFIHRTKQLSNMTIHIFQILTIGGTTVWKENPTASLETDILHPNGIYLDQPLIKRKNVMLCSVDPKKTDMNDFYQWNELPKESDTFCWRTFYTFGDKIPNDTNYHNWLPVPSQERIEPYLCEEIFDMIMKA</sequence>
<proteinExistence type="predicted"/>
<dbReference type="AlphaFoldDB" id="A0A6C0BHM3"/>
<reference evidence="1" key="1">
    <citation type="journal article" date="2020" name="Nature">
        <title>Giant virus diversity and host interactions through global metagenomics.</title>
        <authorList>
            <person name="Schulz F."/>
            <person name="Roux S."/>
            <person name="Paez-Espino D."/>
            <person name="Jungbluth S."/>
            <person name="Walsh D.A."/>
            <person name="Denef V.J."/>
            <person name="McMahon K.D."/>
            <person name="Konstantinidis K.T."/>
            <person name="Eloe-Fadrosh E.A."/>
            <person name="Kyrpides N.C."/>
            <person name="Woyke T."/>
        </authorList>
    </citation>
    <scope>NUCLEOTIDE SEQUENCE</scope>
    <source>
        <strain evidence="1">GVMAG-M-3300013004-44</strain>
    </source>
</reference>
<accession>A0A6C0BHM3</accession>